<dbReference type="AlphaFoldDB" id="A0A9X0D896"/>
<feature type="compositionally biased region" description="Basic residues" evidence="1">
    <location>
        <begin position="95"/>
        <end position="114"/>
    </location>
</feature>
<dbReference type="Proteomes" id="UP001163046">
    <property type="component" value="Unassembled WGS sequence"/>
</dbReference>
<proteinExistence type="predicted"/>
<accession>A0A9X0D896</accession>
<keyword evidence="3" id="KW-1185">Reference proteome</keyword>
<evidence type="ECO:0000313" key="3">
    <source>
        <dbReference type="Proteomes" id="UP001163046"/>
    </source>
</evidence>
<comment type="caution">
    <text evidence="2">The sequence shown here is derived from an EMBL/GenBank/DDBJ whole genome shotgun (WGS) entry which is preliminary data.</text>
</comment>
<feature type="region of interest" description="Disordered" evidence="1">
    <location>
        <begin position="95"/>
        <end position="123"/>
    </location>
</feature>
<protein>
    <submittedName>
        <fullName evidence="2">Uncharacterized protein</fullName>
    </submittedName>
</protein>
<sequence>MTQRRQLYTPDSGGSMSFQILNEDEEDTFKQYKDEDKTNSRKEVIVLGGKLLCSEVYSLMGRTTPDELQRIEIQTGMDTFTDVYKDDKSGFVGHKLKKSRSFTHEQKQRRKRDKIQKQPSFEKSKYHTSDSVLWKGEFNELSVLTESFDTLARTDYLKSRFPPILQESKSLLKRKQGENTIQTATKEGLPSLNIKGNFNEKFARQTQRFTNLPTLIHKQGLTVKAPPPSPESTNITLFSEKPGATFSEASPIIPRKKPRRVYTKMIHRLRREERHHFRVSGEKIGFSCSASEIML</sequence>
<dbReference type="EMBL" id="MU825436">
    <property type="protein sequence ID" value="KAJ7389278.1"/>
    <property type="molecule type" value="Genomic_DNA"/>
</dbReference>
<evidence type="ECO:0000256" key="1">
    <source>
        <dbReference type="SAM" id="MobiDB-lite"/>
    </source>
</evidence>
<organism evidence="2 3">
    <name type="scientific">Desmophyllum pertusum</name>
    <dbReference type="NCBI Taxonomy" id="174260"/>
    <lineage>
        <taxon>Eukaryota</taxon>
        <taxon>Metazoa</taxon>
        <taxon>Cnidaria</taxon>
        <taxon>Anthozoa</taxon>
        <taxon>Hexacorallia</taxon>
        <taxon>Scleractinia</taxon>
        <taxon>Caryophylliina</taxon>
        <taxon>Caryophylliidae</taxon>
        <taxon>Desmophyllum</taxon>
    </lineage>
</organism>
<gene>
    <name evidence="2" type="ORF">OS493_032435</name>
</gene>
<reference evidence="2" key="1">
    <citation type="submission" date="2023-01" db="EMBL/GenBank/DDBJ databases">
        <title>Genome assembly of the deep-sea coral Lophelia pertusa.</title>
        <authorList>
            <person name="Herrera S."/>
            <person name="Cordes E."/>
        </authorList>
    </citation>
    <scope>NUCLEOTIDE SEQUENCE</scope>
    <source>
        <strain evidence="2">USNM1676648</strain>
        <tissue evidence="2">Polyp</tissue>
    </source>
</reference>
<name>A0A9X0D896_9CNID</name>
<evidence type="ECO:0000313" key="2">
    <source>
        <dbReference type="EMBL" id="KAJ7389278.1"/>
    </source>
</evidence>